<evidence type="ECO:0000256" key="1">
    <source>
        <dbReference type="SAM" id="Phobius"/>
    </source>
</evidence>
<reference evidence="3" key="1">
    <citation type="journal article" date="2019" name="Int. J. Syst. Evol. Microbiol.">
        <title>The Global Catalogue of Microorganisms (GCM) 10K type strain sequencing project: providing services to taxonomists for standard genome sequencing and annotation.</title>
        <authorList>
            <consortium name="The Broad Institute Genomics Platform"/>
            <consortium name="The Broad Institute Genome Sequencing Center for Infectious Disease"/>
            <person name="Wu L."/>
            <person name="Ma J."/>
        </authorList>
    </citation>
    <scope>NUCLEOTIDE SEQUENCE [LARGE SCALE GENOMIC DNA]</scope>
    <source>
        <strain evidence="3">JCM 31920</strain>
    </source>
</reference>
<dbReference type="Proteomes" id="UP001501508">
    <property type="component" value="Unassembled WGS sequence"/>
</dbReference>
<sequence length="133" mass="15554">MAKKQPEPLKPRPQYKLFNWLNRLLPLDRFFAETTKNGPNDTRIPVAYFNYFLWVILLLIVQGRIGYWDEVNARKTVLLSQRAENMRAEYTTLVSENMKSGKQSVVQTKLLKDSIMERKSPPVKIVVDNTPEE</sequence>
<keyword evidence="1" id="KW-1133">Transmembrane helix</keyword>
<name>A0ABP8LU02_9BACT</name>
<evidence type="ECO:0008006" key="4">
    <source>
        <dbReference type="Google" id="ProtNLM"/>
    </source>
</evidence>
<keyword evidence="1" id="KW-0472">Membrane</keyword>
<dbReference type="InterPro" id="IPR045755">
    <property type="entry name" value="FtsL-like"/>
</dbReference>
<keyword evidence="1" id="KW-0812">Transmembrane</keyword>
<proteinExistence type="predicted"/>
<dbReference type="Pfam" id="PF19579">
    <property type="entry name" value="FtsL_2"/>
    <property type="match status" value="1"/>
</dbReference>
<feature type="transmembrane region" description="Helical" evidence="1">
    <location>
        <begin position="48"/>
        <end position="67"/>
    </location>
</feature>
<evidence type="ECO:0000313" key="2">
    <source>
        <dbReference type="EMBL" id="GAA4435365.1"/>
    </source>
</evidence>
<accession>A0ABP8LU02</accession>
<dbReference type="EMBL" id="BAABEY010000012">
    <property type="protein sequence ID" value="GAA4435365.1"/>
    <property type="molecule type" value="Genomic_DNA"/>
</dbReference>
<comment type="caution">
    <text evidence="2">The sequence shown here is derived from an EMBL/GenBank/DDBJ whole genome shotgun (WGS) entry which is preliminary data.</text>
</comment>
<keyword evidence="3" id="KW-1185">Reference proteome</keyword>
<protein>
    <recommendedName>
        <fullName evidence="4">S-adenosyl-methyltransferase</fullName>
    </recommendedName>
</protein>
<evidence type="ECO:0000313" key="3">
    <source>
        <dbReference type="Proteomes" id="UP001501508"/>
    </source>
</evidence>
<gene>
    <name evidence="2" type="ORF">GCM10023091_11660</name>
</gene>
<organism evidence="2 3">
    <name type="scientific">Ravibacter arvi</name>
    <dbReference type="NCBI Taxonomy" id="2051041"/>
    <lineage>
        <taxon>Bacteria</taxon>
        <taxon>Pseudomonadati</taxon>
        <taxon>Bacteroidota</taxon>
        <taxon>Cytophagia</taxon>
        <taxon>Cytophagales</taxon>
        <taxon>Spirosomataceae</taxon>
        <taxon>Ravibacter</taxon>
    </lineage>
</organism>
<dbReference type="RefSeq" id="WP_345027219.1">
    <property type="nucleotide sequence ID" value="NZ_BAABEY010000012.1"/>
</dbReference>